<evidence type="ECO:0000256" key="2">
    <source>
        <dbReference type="SAM" id="SignalP"/>
    </source>
</evidence>
<feature type="region of interest" description="Disordered" evidence="1">
    <location>
        <begin position="21"/>
        <end position="45"/>
    </location>
</feature>
<proteinExistence type="predicted"/>
<sequence length="102" mass="10103">MLVLLFSLVLLPQAGLALPAASASTPTSCHDSRPAPDCPSAHTADHSAAQGASACCQLPAATPPAAITLPAAPLKPVHAGHVCLPVASRDTPPPVPPPRGLV</sequence>
<dbReference type="STRING" id="375574.GCA_001418035_00532"/>
<feature type="chain" id="PRO_5005503308" description="Secreted protein" evidence="2">
    <location>
        <begin position="23"/>
        <end position="102"/>
    </location>
</feature>
<reference evidence="4" key="1">
    <citation type="submission" date="2015-08" db="EMBL/GenBank/DDBJ databases">
        <authorList>
            <person name="Varghese N."/>
        </authorList>
    </citation>
    <scope>NUCLEOTIDE SEQUENCE [LARGE SCALE GENOMIC DNA]</scope>
    <source>
        <strain evidence="4">DSM 17901</strain>
    </source>
</reference>
<gene>
    <name evidence="3" type="ORF">Ga0061063_0734</name>
</gene>
<keyword evidence="2" id="KW-0732">Signal</keyword>
<organism evidence="3 4">
    <name type="scientific">Gulbenkiania indica</name>
    <dbReference type="NCBI Taxonomy" id="375574"/>
    <lineage>
        <taxon>Bacteria</taxon>
        <taxon>Pseudomonadati</taxon>
        <taxon>Pseudomonadota</taxon>
        <taxon>Betaproteobacteria</taxon>
        <taxon>Neisseriales</taxon>
        <taxon>Chromobacteriaceae</taxon>
        <taxon>Gulbenkiania</taxon>
    </lineage>
</organism>
<evidence type="ECO:0000256" key="1">
    <source>
        <dbReference type="SAM" id="MobiDB-lite"/>
    </source>
</evidence>
<evidence type="ECO:0008006" key="5">
    <source>
        <dbReference type="Google" id="ProtNLM"/>
    </source>
</evidence>
<dbReference type="EMBL" id="CYHA01000001">
    <property type="protein sequence ID" value="CUA81887.1"/>
    <property type="molecule type" value="Genomic_DNA"/>
</dbReference>
<name>A0A0K6GTC8_9NEIS</name>
<evidence type="ECO:0000313" key="3">
    <source>
        <dbReference type="EMBL" id="CUA81887.1"/>
    </source>
</evidence>
<keyword evidence="4" id="KW-1185">Reference proteome</keyword>
<dbReference type="AlphaFoldDB" id="A0A0K6GTC8"/>
<accession>A0A0K6GTC8</accession>
<dbReference type="Proteomes" id="UP000243535">
    <property type="component" value="Unassembled WGS sequence"/>
</dbReference>
<evidence type="ECO:0000313" key="4">
    <source>
        <dbReference type="Proteomes" id="UP000243535"/>
    </source>
</evidence>
<feature type="signal peptide" evidence="2">
    <location>
        <begin position="1"/>
        <end position="22"/>
    </location>
</feature>
<protein>
    <recommendedName>
        <fullName evidence="5">Secreted protein</fullName>
    </recommendedName>
</protein>